<proteinExistence type="predicted"/>
<dbReference type="Proteomes" id="UP001365931">
    <property type="component" value="Segment"/>
</dbReference>
<name>A0ACD5FRJ8_9CAUD</name>
<sequence>MTIILQHPEIKSYPYLHRIIIGNIYQLNIIITDYFTYNLPQKLQNFSYIPGIFKPPPIWQRNVNNINMLASIWRYCERCLTRFSGTPIFKFPRVPNINANHSHYQYHSITYDTFGQRFTVSHDNHDKLTINPYKSIVWH</sequence>
<evidence type="ECO:0000313" key="2">
    <source>
        <dbReference type="Proteomes" id="UP001365931"/>
    </source>
</evidence>
<accession>A0ACD5FRJ8</accession>
<protein>
    <submittedName>
        <fullName evidence="1">Uncharacterized protein</fullName>
    </submittedName>
</protein>
<reference evidence="1" key="1">
    <citation type="submission" date="2024-09" db="EMBL/GenBank/DDBJ databases">
        <title>The complete genome of Klebsiella pneumoniae phage phi1_175008.</title>
        <authorList>
            <person name="Li J."/>
            <person name="Feng Y."/>
            <person name="Zong Z."/>
        </authorList>
    </citation>
    <scope>NUCLEOTIDE SEQUENCE</scope>
</reference>
<dbReference type="EMBL" id="PQ360875">
    <property type="protein sequence ID" value="XKX17399.1"/>
    <property type="molecule type" value="Genomic_DNA"/>
</dbReference>
<evidence type="ECO:0000313" key="1">
    <source>
        <dbReference type="EMBL" id="XKX17399.1"/>
    </source>
</evidence>
<gene>
    <name evidence="1" type="ORF">MVUOKPPV_CDS0002</name>
</gene>
<organism evidence="1 2">
    <name type="scientific">Klebsiella phage phi1_175008</name>
    <dbReference type="NCBI Taxonomy" id="3127744"/>
    <lineage>
        <taxon>Viruses</taxon>
        <taxon>Duplodnaviria</taxon>
        <taxon>Heunggongvirae</taxon>
        <taxon>Uroviricota</taxon>
        <taxon>Caudoviricetes</taxon>
        <taxon>Stephanstirmvirinae</taxon>
    </lineage>
</organism>